<keyword evidence="4 5" id="KW-0472">Membrane</keyword>
<evidence type="ECO:0000256" key="2">
    <source>
        <dbReference type="ARBA" id="ARBA00022692"/>
    </source>
</evidence>
<comment type="caution">
    <text evidence="6">The sequence shown here is derived from an EMBL/GenBank/DDBJ whole genome shotgun (WGS) entry which is preliminary data.</text>
</comment>
<sequence length="203" mass="22561">MGINWLDITIVLILSAGALTGMMNGFIVSIFNIAGIFISMIIAKNLSPAAADFIITHTSIYDTLKSLFIKRMSSMNPATLALIRIVNSKNSSMEDTLTIMFINIAVLICIFMISTVILNILRDTLKITVRKTSLKYVDIAGGLVIGVVKAAIFIFIFFAVVTPLMGIMPQRSQLIDAIGTSKFAKYFYQYNFMIQWLQKLNNL</sequence>
<reference evidence="6 7" key="1">
    <citation type="submission" date="2019-03" db="EMBL/GenBank/DDBJ databases">
        <title>Genomic Encyclopedia of Type Strains, Phase IV (KMG-IV): sequencing the most valuable type-strain genomes for metagenomic binning, comparative biology and taxonomic classification.</title>
        <authorList>
            <person name="Goeker M."/>
        </authorList>
    </citation>
    <scope>NUCLEOTIDE SEQUENCE [LARGE SCALE GENOMIC DNA]</scope>
    <source>
        <strain evidence="6 7">DSM 24455</strain>
    </source>
</reference>
<feature type="transmembrane region" description="Helical" evidence="5">
    <location>
        <begin position="97"/>
        <end position="120"/>
    </location>
</feature>
<feature type="transmembrane region" description="Helical" evidence="5">
    <location>
        <begin position="12"/>
        <end position="38"/>
    </location>
</feature>
<dbReference type="PANTHER" id="PTHR37306:SF1">
    <property type="entry name" value="COLICIN V PRODUCTION PROTEIN"/>
    <property type="match status" value="1"/>
</dbReference>
<evidence type="ECO:0000256" key="3">
    <source>
        <dbReference type="ARBA" id="ARBA00022989"/>
    </source>
</evidence>
<evidence type="ECO:0000256" key="1">
    <source>
        <dbReference type="ARBA" id="ARBA00004141"/>
    </source>
</evidence>
<evidence type="ECO:0000256" key="5">
    <source>
        <dbReference type="SAM" id="Phobius"/>
    </source>
</evidence>
<name>A0A4R7KBL5_9CLOT</name>
<protein>
    <submittedName>
        <fullName evidence="6">Colicin V production protein</fullName>
    </submittedName>
</protein>
<keyword evidence="3 5" id="KW-1133">Transmembrane helix</keyword>
<dbReference type="EMBL" id="SOAZ01000028">
    <property type="protein sequence ID" value="TDT50480.1"/>
    <property type="molecule type" value="Genomic_DNA"/>
</dbReference>
<keyword evidence="2 5" id="KW-0812">Transmembrane</keyword>
<dbReference type="RefSeq" id="WP_133629135.1">
    <property type="nucleotide sequence ID" value="NZ_SOAZ01000028.1"/>
</dbReference>
<evidence type="ECO:0000313" key="6">
    <source>
        <dbReference type="EMBL" id="TDT50480.1"/>
    </source>
</evidence>
<dbReference type="GO" id="GO:0016020">
    <property type="term" value="C:membrane"/>
    <property type="evidence" value="ECO:0007669"/>
    <property type="project" value="UniProtKB-SubCell"/>
</dbReference>
<comment type="subcellular location">
    <subcellularLocation>
        <location evidence="1">Membrane</location>
        <topology evidence="1">Multi-pass membrane protein</topology>
    </subcellularLocation>
</comment>
<organism evidence="6 7">
    <name type="scientific">Fonticella tunisiensis</name>
    <dbReference type="NCBI Taxonomy" id="1096341"/>
    <lineage>
        <taxon>Bacteria</taxon>
        <taxon>Bacillati</taxon>
        <taxon>Bacillota</taxon>
        <taxon>Clostridia</taxon>
        <taxon>Eubacteriales</taxon>
        <taxon>Clostridiaceae</taxon>
        <taxon>Fonticella</taxon>
    </lineage>
</organism>
<evidence type="ECO:0000313" key="7">
    <source>
        <dbReference type="Proteomes" id="UP000295325"/>
    </source>
</evidence>
<feature type="transmembrane region" description="Helical" evidence="5">
    <location>
        <begin position="140"/>
        <end position="161"/>
    </location>
</feature>
<evidence type="ECO:0000256" key="4">
    <source>
        <dbReference type="ARBA" id="ARBA00023136"/>
    </source>
</evidence>
<dbReference type="PANTHER" id="PTHR37306">
    <property type="entry name" value="COLICIN V PRODUCTION PROTEIN"/>
    <property type="match status" value="1"/>
</dbReference>
<gene>
    <name evidence="6" type="ORF">EDD71_12821</name>
</gene>
<dbReference type="OrthoDB" id="1952204at2"/>
<dbReference type="AlphaFoldDB" id="A0A4R7KBL5"/>
<keyword evidence="7" id="KW-1185">Reference proteome</keyword>
<dbReference type="Pfam" id="PF02674">
    <property type="entry name" value="Colicin_V"/>
    <property type="match status" value="1"/>
</dbReference>
<dbReference type="InterPro" id="IPR003825">
    <property type="entry name" value="Colicin-V_CvpA"/>
</dbReference>
<accession>A0A4R7KBL5</accession>
<proteinExistence type="predicted"/>
<dbReference type="GO" id="GO:0009403">
    <property type="term" value="P:toxin biosynthetic process"/>
    <property type="evidence" value="ECO:0007669"/>
    <property type="project" value="InterPro"/>
</dbReference>
<dbReference type="Proteomes" id="UP000295325">
    <property type="component" value="Unassembled WGS sequence"/>
</dbReference>